<gene>
    <name evidence="2" type="ORF">FL622_05190</name>
</gene>
<evidence type="ECO:0000259" key="1">
    <source>
        <dbReference type="Pfam" id="PF18152"/>
    </source>
</evidence>
<keyword evidence="3" id="KW-1185">Reference proteome</keyword>
<reference evidence="2 3" key="1">
    <citation type="submission" date="2019-07" db="EMBL/GenBank/DDBJ databases">
        <title>Insights of Desulfuromonas acetexigens electromicrobiology.</title>
        <authorList>
            <person name="Katuri K."/>
            <person name="Sapireddy V."/>
            <person name="Shaw D.R."/>
            <person name="Saikaly P."/>
        </authorList>
    </citation>
    <scope>NUCLEOTIDE SEQUENCE [LARGE SCALE GENOMIC DNA]</scope>
    <source>
        <strain evidence="2 3">2873</strain>
    </source>
</reference>
<accession>A0A550JHY5</accession>
<dbReference type="OrthoDB" id="5397816at2"/>
<dbReference type="RefSeq" id="WP_092056720.1">
    <property type="nucleotide sequence ID" value="NZ_FOJJ01000023.1"/>
</dbReference>
<proteinExistence type="predicted"/>
<dbReference type="AlphaFoldDB" id="A0A550JHY5"/>
<name>A0A550JHY5_9BACT</name>
<evidence type="ECO:0000313" key="2">
    <source>
        <dbReference type="EMBL" id="TRO82808.1"/>
    </source>
</evidence>
<dbReference type="Pfam" id="PF18152">
    <property type="entry name" value="DAHP_snth_FXD"/>
    <property type="match status" value="1"/>
</dbReference>
<dbReference type="Gene3D" id="3.30.70.1140">
    <property type="entry name" value="Phospho-2-dehydro-3-deoxyheptonate aldolase, domain 1"/>
    <property type="match status" value="1"/>
</dbReference>
<feature type="domain" description="DAHP synthase ferredoxin-like" evidence="1">
    <location>
        <begin position="1"/>
        <end position="67"/>
    </location>
</feature>
<sequence>MLIVMKKNVTENELQQVKEYLIERDFDFHQSTGANRVILGVIGDTGRVSVDDLQAQPGVQQVFKISEEE</sequence>
<evidence type="ECO:0000313" key="3">
    <source>
        <dbReference type="Proteomes" id="UP000317155"/>
    </source>
</evidence>
<dbReference type="InterPro" id="IPR041071">
    <property type="entry name" value="DAHP_snth_FXD"/>
</dbReference>
<protein>
    <recommendedName>
        <fullName evidence="1">DAHP synthase ferredoxin-like domain-containing protein</fullName>
    </recommendedName>
</protein>
<dbReference type="EMBL" id="VJVV01000003">
    <property type="protein sequence ID" value="TRO82808.1"/>
    <property type="molecule type" value="Genomic_DNA"/>
</dbReference>
<organism evidence="2 3">
    <name type="scientific">Trichloromonas acetexigens</name>
    <dbReference type="NCBI Taxonomy" id="38815"/>
    <lineage>
        <taxon>Bacteria</taxon>
        <taxon>Pseudomonadati</taxon>
        <taxon>Thermodesulfobacteriota</taxon>
        <taxon>Desulfuromonadia</taxon>
        <taxon>Desulfuromonadales</taxon>
        <taxon>Trichloromonadaceae</taxon>
        <taxon>Trichloromonas</taxon>
    </lineage>
</organism>
<dbReference type="SUPFAM" id="SSF51569">
    <property type="entry name" value="Aldolase"/>
    <property type="match status" value="1"/>
</dbReference>
<dbReference type="Proteomes" id="UP000317155">
    <property type="component" value="Unassembled WGS sequence"/>
</dbReference>
<comment type="caution">
    <text evidence="2">The sequence shown here is derived from an EMBL/GenBank/DDBJ whole genome shotgun (WGS) entry which is preliminary data.</text>
</comment>